<dbReference type="PANTHER" id="PTHR44846:SF1">
    <property type="entry name" value="MANNOSYL-D-GLYCERATE TRANSPORT_METABOLISM SYSTEM REPRESSOR MNGR-RELATED"/>
    <property type="match status" value="1"/>
</dbReference>
<dbReference type="AlphaFoldDB" id="A0A845QXZ4"/>
<protein>
    <submittedName>
        <fullName evidence="5">GntR family transcriptional regulator</fullName>
    </submittedName>
</protein>
<dbReference type="Proteomes" id="UP000467132">
    <property type="component" value="Unassembled WGS sequence"/>
</dbReference>
<dbReference type="PANTHER" id="PTHR44846">
    <property type="entry name" value="MANNOSYL-D-GLYCERATE TRANSPORT/METABOLISM SYSTEM REPRESSOR MNGR-RELATED"/>
    <property type="match status" value="1"/>
</dbReference>
<sequence>MIEIDKNNKLPLYYQLYEIIVHDIKKGTFAEHDKLPSERELCERFEISRSTVRQAMNELEKDGYIYKEHGRGIFVSPKSFKQDLFKFYSFTDEMKKIGKIPTSKVLDFKKIKSDERLARKLGVKINQNLYEFTRLRLADDEPIMLETSYLPMVRFPNLIREQLEENAMYDIFRGEYNVEFSKAEEKFRPVNTRKDESEILKVSRKVPGMMIERYTYENERVIEYTVSIARGDKFEYRVILEK</sequence>
<dbReference type="SMART" id="SM00866">
    <property type="entry name" value="UTRA"/>
    <property type="match status" value="1"/>
</dbReference>
<gene>
    <name evidence="5" type="ORF">D3Z33_10845</name>
</gene>
<feature type="domain" description="HTH gntR-type" evidence="4">
    <location>
        <begin position="10"/>
        <end position="78"/>
    </location>
</feature>
<dbReference type="Gene3D" id="3.40.1410.10">
    <property type="entry name" value="Chorismate lyase-like"/>
    <property type="match status" value="1"/>
</dbReference>
<dbReference type="PRINTS" id="PR00035">
    <property type="entry name" value="HTHGNTR"/>
</dbReference>
<dbReference type="SMART" id="SM00345">
    <property type="entry name" value="HTH_GNTR"/>
    <property type="match status" value="1"/>
</dbReference>
<evidence type="ECO:0000313" key="6">
    <source>
        <dbReference type="Proteomes" id="UP000467132"/>
    </source>
</evidence>
<dbReference type="Pfam" id="PF00392">
    <property type="entry name" value="GntR"/>
    <property type="match status" value="1"/>
</dbReference>
<dbReference type="InterPro" id="IPR028978">
    <property type="entry name" value="Chorismate_lyase_/UTRA_dom_sf"/>
</dbReference>
<dbReference type="GO" id="GO:0003700">
    <property type="term" value="F:DNA-binding transcription factor activity"/>
    <property type="evidence" value="ECO:0007669"/>
    <property type="project" value="InterPro"/>
</dbReference>
<comment type="caution">
    <text evidence="5">The sequence shown here is derived from an EMBL/GenBank/DDBJ whole genome shotgun (WGS) entry which is preliminary data.</text>
</comment>
<dbReference type="EMBL" id="QXXA01000011">
    <property type="protein sequence ID" value="NBI07345.1"/>
    <property type="molecule type" value="Genomic_DNA"/>
</dbReference>
<keyword evidence="1" id="KW-0805">Transcription regulation</keyword>
<keyword evidence="3" id="KW-0804">Transcription</keyword>
<dbReference type="Gene3D" id="1.10.10.10">
    <property type="entry name" value="Winged helix-like DNA-binding domain superfamily/Winged helix DNA-binding domain"/>
    <property type="match status" value="1"/>
</dbReference>
<dbReference type="Pfam" id="PF07702">
    <property type="entry name" value="UTRA"/>
    <property type="match status" value="1"/>
</dbReference>
<dbReference type="PROSITE" id="PS50949">
    <property type="entry name" value="HTH_GNTR"/>
    <property type="match status" value="1"/>
</dbReference>
<organism evidence="5 6">
    <name type="scientific">Senegalia massiliensis</name>
    <dbReference type="NCBI Taxonomy" id="1720316"/>
    <lineage>
        <taxon>Bacteria</taxon>
        <taxon>Bacillati</taxon>
        <taxon>Bacillota</taxon>
        <taxon>Clostridia</taxon>
        <taxon>Eubacteriales</taxon>
        <taxon>Clostridiaceae</taxon>
        <taxon>Senegalia</taxon>
    </lineage>
</organism>
<dbReference type="GO" id="GO:0045892">
    <property type="term" value="P:negative regulation of DNA-templated transcription"/>
    <property type="evidence" value="ECO:0007669"/>
    <property type="project" value="TreeGrafter"/>
</dbReference>
<dbReference type="SUPFAM" id="SSF64288">
    <property type="entry name" value="Chorismate lyase-like"/>
    <property type="match status" value="1"/>
</dbReference>
<evidence type="ECO:0000313" key="5">
    <source>
        <dbReference type="EMBL" id="NBI07345.1"/>
    </source>
</evidence>
<dbReference type="SUPFAM" id="SSF46785">
    <property type="entry name" value="Winged helix' DNA-binding domain"/>
    <property type="match status" value="1"/>
</dbReference>
<evidence type="ECO:0000256" key="2">
    <source>
        <dbReference type="ARBA" id="ARBA00023125"/>
    </source>
</evidence>
<dbReference type="InterPro" id="IPR036390">
    <property type="entry name" value="WH_DNA-bd_sf"/>
</dbReference>
<dbReference type="InterPro" id="IPR050679">
    <property type="entry name" value="Bact_HTH_transcr_reg"/>
</dbReference>
<reference evidence="5 6" key="1">
    <citation type="submission" date="2018-08" db="EMBL/GenBank/DDBJ databases">
        <title>Murine metabolic-syndrome-specific gut microbial biobank.</title>
        <authorList>
            <person name="Liu C."/>
        </authorList>
    </citation>
    <scope>NUCLEOTIDE SEQUENCE [LARGE SCALE GENOMIC DNA]</scope>
    <source>
        <strain evidence="5 6">583</strain>
    </source>
</reference>
<evidence type="ECO:0000256" key="1">
    <source>
        <dbReference type="ARBA" id="ARBA00023015"/>
    </source>
</evidence>
<dbReference type="OrthoDB" id="46236at2"/>
<name>A0A845QXZ4_9CLOT</name>
<accession>A0A845QXZ4</accession>
<keyword evidence="6" id="KW-1185">Reference proteome</keyword>
<dbReference type="InterPro" id="IPR036388">
    <property type="entry name" value="WH-like_DNA-bd_sf"/>
</dbReference>
<dbReference type="RefSeq" id="WP_160197807.1">
    <property type="nucleotide sequence ID" value="NZ_QXXA01000011.1"/>
</dbReference>
<dbReference type="InterPro" id="IPR011663">
    <property type="entry name" value="UTRA"/>
</dbReference>
<dbReference type="CDD" id="cd07377">
    <property type="entry name" value="WHTH_GntR"/>
    <property type="match status" value="1"/>
</dbReference>
<evidence type="ECO:0000259" key="4">
    <source>
        <dbReference type="PROSITE" id="PS50949"/>
    </source>
</evidence>
<dbReference type="GO" id="GO:0003677">
    <property type="term" value="F:DNA binding"/>
    <property type="evidence" value="ECO:0007669"/>
    <property type="project" value="UniProtKB-KW"/>
</dbReference>
<proteinExistence type="predicted"/>
<dbReference type="InterPro" id="IPR000524">
    <property type="entry name" value="Tscrpt_reg_HTH_GntR"/>
</dbReference>
<dbReference type="FunFam" id="1.10.10.10:FF:000079">
    <property type="entry name" value="GntR family transcriptional regulator"/>
    <property type="match status" value="1"/>
</dbReference>
<evidence type="ECO:0000256" key="3">
    <source>
        <dbReference type="ARBA" id="ARBA00023163"/>
    </source>
</evidence>
<keyword evidence="2" id="KW-0238">DNA-binding</keyword>